<evidence type="ECO:0000313" key="9">
    <source>
        <dbReference type="Proteomes" id="UP000014254"/>
    </source>
</evidence>
<dbReference type="Pfam" id="PF12832">
    <property type="entry name" value="MFS_1_like"/>
    <property type="match status" value="1"/>
</dbReference>
<dbReference type="EMBL" id="KE123902">
    <property type="protein sequence ID" value="EPB92134.1"/>
    <property type="molecule type" value="Genomic_DNA"/>
</dbReference>
<name>S2JQ77_MUCC1</name>
<feature type="transmembrane region" description="Helical" evidence="6">
    <location>
        <begin position="27"/>
        <end position="50"/>
    </location>
</feature>
<dbReference type="OMA" id="CLPLWKM"/>
<dbReference type="VEuPathDB" id="FungiDB:HMPREF1544_00959"/>
<gene>
    <name evidence="8" type="ORF">HMPREF1544_00959</name>
</gene>
<dbReference type="PANTHER" id="PTHR16172:SF41">
    <property type="entry name" value="MAJOR FACILITATOR SUPERFAMILY DOMAIN-CONTAINING PROTEIN 6-LIKE"/>
    <property type="match status" value="1"/>
</dbReference>
<feature type="transmembrane region" description="Helical" evidence="6">
    <location>
        <begin position="329"/>
        <end position="348"/>
    </location>
</feature>
<feature type="domain" description="Major facilitator superfamily (MFS) profile" evidence="7">
    <location>
        <begin position="264"/>
        <end position="445"/>
    </location>
</feature>
<feature type="transmembrane region" description="Helical" evidence="6">
    <location>
        <begin position="263"/>
        <end position="287"/>
    </location>
</feature>
<evidence type="ECO:0000259" key="7">
    <source>
        <dbReference type="PROSITE" id="PS50850"/>
    </source>
</evidence>
<keyword evidence="9" id="KW-1185">Reference proteome</keyword>
<comment type="subcellular location">
    <subcellularLocation>
        <location evidence="1">Membrane</location>
        <topology evidence="1">Multi-pass membrane protein</topology>
    </subcellularLocation>
</comment>
<dbReference type="InParanoid" id="S2JQ77"/>
<protein>
    <recommendedName>
        <fullName evidence="7">Major facilitator superfamily (MFS) profile domain-containing protein</fullName>
    </recommendedName>
</protein>
<dbReference type="Proteomes" id="UP000014254">
    <property type="component" value="Unassembled WGS sequence"/>
</dbReference>
<dbReference type="eggNOG" id="KOG3762">
    <property type="taxonomic scope" value="Eukaryota"/>
</dbReference>
<dbReference type="SUPFAM" id="SSF103473">
    <property type="entry name" value="MFS general substrate transporter"/>
    <property type="match status" value="1"/>
</dbReference>
<feature type="transmembrane region" description="Helical" evidence="6">
    <location>
        <begin position="70"/>
        <end position="88"/>
    </location>
</feature>
<proteinExistence type="inferred from homology"/>
<dbReference type="InterPro" id="IPR036259">
    <property type="entry name" value="MFS_trans_sf"/>
</dbReference>
<evidence type="ECO:0000256" key="6">
    <source>
        <dbReference type="SAM" id="Phobius"/>
    </source>
</evidence>
<keyword evidence="4 6" id="KW-1133">Transmembrane helix</keyword>
<dbReference type="Gene3D" id="1.20.1250.20">
    <property type="entry name" value="MFS general substrate transporter like domains"/>
    <property type="match status" value="2"/>
</dbReference>
<dbReference type="InterPro" id="IPR024989">
    <property type="entry name" value="MFS_assoc_dom"/>
</dbReference>
<dbReference type="OrthoDB" id="5989317at2759"/>
<evidence type="ECO:0000256" key="4">
    <source>
        <dbReference type="ARBA" id="ARBA00022989"/>
    </source>
</evidence>
<feature type="transmembrane region" description="Helical" evidence="6">
    <location>
        <begin position="354"/>
        <end position="374"/>
    </location>
</feature>
<evidence type="ECO:0000256" key="1">
    <source>
        <dbReference type="ARBA" id="ARBA00004141"/>
    </source>
</evidence>
<dbReference type="InterPro" id="IPR020846">
    <property type="entry name" value="MFS_dom"/>
</dbReference>
<sequence>MGLIAAIGGSSVVFLYFLPKFELDGSMVMGAATVCAFLFAFFGSPICALVDSAVLKLLADQKILYGNQRLWGSVSNGLHILVVGILISHMGIGISFAVFLVGLALFVVLSLFVRFDYQMMNITTNNGSRRMTRYDTDDGSNVGERSSLLTGKSTTVTGGNYLYNPTSTSEPVWLQDDTRRNSSSTTIHRRDSNTNTLRLTTTTTVMAMSVQMEADQELQATSTLPSLGLAISYIPTLDTSLSALGTIHDGGGDLPEPSIIKTILVYTFLISILLYGLAHSMISQFLFLLLKDLGMDASMMGWTGPIGGVAEVLTFWMSRKLFDTYSVTLLMTVAYLSFIFRALAYMCLRPNESVSIAIALALQILNGFSYALIWSTAVAEVDGFFPVDQRSVAQGILAALFSGLGYGLGCIIGGFVYAVYGSIKLFQISAFICTLSLVVFLTGRR</sequence>
<dbReference type="PROSITE" id="PS50850">
    <property type="entry name" value="MFS"/>
    <property type="match status" value="1"/>
</dbReference>
<keyword evidence="3 6" id="KW-0812">Transmembrane</keyword>
<evidence type="ECO:0000256" key="3">
    <source>
        <dbReference type="ARBA" id="ARBA00022692"/>
    </source>
</evidence>
<evidence type="ECO:0000256" key="2">
    <source>
        <dbReference type="ARBA" id="ARBA00005241"/>
    </source>
</evidence>
<dbReference type="InterPro" id="IPR051717">
    <property type="entry name" value="MFS_MFSD6"/>
</dbReference>
<accession>S2JQ77</accession>
<feature type="transmembrane region" description="Helical" evidence="6">
    <location>
        <begin position="395"/>
        <end position="419"/>
    </location>
</feature>
<dbReference type="GO" id="GO:0016020">
    <property type="term" value="C:membrane"/>
    <property type="evidence" value="ECO:0007669"/>
    <property type="project" value="UniProtKB-SubCell"/>
</dbReference>
<reference evidence="9" key="1">
    <citation type="submission" date="2013-05" db="EMBL/GenBank/DDBJ databases">
        <title>The Genome sequence of Mucor circinelloides f. circinelloides 1006PhL.</title>
        <authorList>
            <consortium name="The Broad Institute Genomics Platform"/>
            <person name="Cuomo C."/>
            <person name="Earl A."/>
            <person name="Findley K."/>
            <person name="Lee S.C."/>
            <person name="Walker B."/>
            <person name="Young S."/>
            <person name="Zeng Q."/>
            <person name="Gargeya S."/>
            <person name="Fitzgerald M."/>
            <person name="Haas B."/>
            <person name="Abouelleil A."/>
            <person name="Allen A.W."/>
            <person name="Alvarado L."/>
            <person name="Arachchi H.M."/>
            <person name="Berlin A.M."/>
            <person name="Chapman S.B."/>
            <person name="Gainer-Dewar J."/>
            <person name="Goldberg J."/>
            <person name="Griggs A."/>
            <person name="Gujja S."/>
            <person name="Hansen M."/>
            <person name="Howarth C."/>
            <person name="Imamovic A."/>
            <person name="Ireland A."/>
            <person name="Larimer J."/>
            <person name="McCowan C."/>
            <person name="Murphy C."/>
            <person name="Pearson M."/>
            <person name="Poon T.W."/>
            <person name="Priest M."/>
            <person name="Roberts A."/>
            <person name="Saif S."/>
            <person name="Shea T."/>
            <person name="Sisk P."/>
            <person name="Sykes S."/>
            <person name="Wortman J."/>
            <person name="Nusbaum C."/>
            <person name="Birren B."/>
        </authorList>
    </citation>
    <scope>NUCLEOTIDE SEQUENCE [LARGE SCALE GENOMIC DNA]</scope>
    <source>
        <strain evidence="9">1006PhL</strain>
    </source>
</reference>
<organism evidence="8 9">
    <name type="scientific">Mucor circinelloides f. circinelloides (strain 1006PhL)</name>
    <name type="common">Mucormycosis agent</name>
    <name type="synonym">Calyptromyces circinelloides</name>
    <dbReference type="NCBI Taxonomy" id="1220926"/>
    <lineage>
        <taxon>Eukaryota</taxon>
        <taxon>Fungi</taxon>
        <taxon>Fungi incertae sedis</taxon>
        <taxon>Mucoromycota</taxon>
        <taxon>Mucoromycotina</taxon>
        <taxon>Mucoromycetes</taxon>
        <taxon>Mucorales</taxon>
        <taxon>Mucorineae</taxon>
        <taxon>Mucoraceae</taxon>
        <taxon>Mucor</taxon>
    </lineage>
</organism>
<evidence type="ECO:0000313" key="8">
    <source>
        <dbReference type="EMBL" id="EPB92134.1"/>
    </source>
</evidence>
<dbReference type="PANTHER" id="PTHR16172">
    <property type="entry name" value="MAJOR FACILITATOR SUPERFAMILY DOMAIN-CONTAINING PROTEIN 6-LIKE"/>
    <property type="match status" value="1"/>
</dbReference>
<dbReference type="AlphaFoldDB" id="S2JQ77"/>
<feature type="transmembrane region" description="Helical" evidence="6">
    <location>
        <begin position="425"/>
        <end position="443"/>
    </location>
</feature>
<dbReference type="GO" id="GO:0022857">
    <property type="term" value="F:transmembrane transporter activity"/>
    <property type="evidence" value="ECO:0007669"/>
    <property type="project" value="InterPro"/>
</dbReference>
<comment type="similarity">
    <text evidence="2">Belongs to the major facilitator superfamily. MFSD6 family.</text>
</comment>
<evidence type="ECO:0000256" key="5">
    <source>
        <dbReference type="ARBA" id="ARBA00023136"/>
    </source>
</evidence>
<feature type="transmembrane region" description="Helical" evidence="6">
    <location>
        <begin position="94"/>
        <end position="113"/>
    </location>
</feature>
<keyword evidence="5 6" id="KW-0472">Membrane</keyword>